<evidence type="ECO:0000313" key="1">
    <source>
        <dbReference type="EMBL" id="CEN53185.1"/>
    </source>
</evidence>
<protein>
    <submittedName>
        <fullName evidence="1">Uncharacterized protein</fullName>
    </submittedName>
</protein>
<reference evidence="1 2" key="1">
    <citation type="submission" date="2015-01" db="EMBL/GenBank/DDBJ databases">
        <authorList>
            <person name="Xiang T."/>
            <person name="Song Y."/>
            <person name="Huang L."/>
            <person name="Wang B."/>
            <person name="Wu P."/>
        </authorList>
    </citation>
    <scope>NUCLEOTIDE SEQUENCE [LARGE SCALE GENOMIC DNA]</scope>
    <source>
        <strain evidence="1 2">CcD93</strain>
    </source>
</reference>
<dbReference type="RefSeq" id="WP_052461543.1">
    <property type="nucleotide sequence ID" value="NZ_CDOL01000227.1"/>
</dbReference>
<dbReference type="STRING" id="1848903.CCAND38_490010"/>
<dbReference type="AlphaFoldDB" id="A0A0B7IMZ2"/>
<organism evidence="1 2">
    <name type="scientific">Capnocytophaga canis</name>
    <dbReference type="NCBI Taxonomy" id="1848903"/>
    <lineage>
        <taxon>Bacteria</taxon>
        <taxon>Pseudomonadati</taxon>
        <taxon>Bacteroidota</taxon>
        <taxon>Flavobacteriia</taxon>
        <taxon>Flavobacteriales</taxon>
        <taxon>Flavobacteriaceae</taxon>
        <taxon>Capnocytophaga</taxon>
    </lineage>
</organism>
<sequence length="228" mass="26431">MNADIQPITDSTLTQKTKHLQTVGVVICKIFLVDMPTYSKYKKHLEVARHTLLEIKKESDAYYEKKALEKGGQRSDFFEIAIDLQRLEHSGTPITPAEFMGRQYDITTQKLLVRGQKYFLNNYFFHDTIESSENIVKTFTHLPDGFAYAVLNPPHSLQVGKNIFEKGSYFLDLCQTLFTDIERLEIYQWSDDTSNFFDAGKEWWGTFFYTVYNPIQNIYIGIVASSTD</sequence>
<evidence type="ECO:0000313" key="2">
    <source>
        <dbReference type="Proteomes" id="UP000038200"/>
    </source>
</evidence>
<gene>
    <name evidence="1" type="ORF">CCAND93_390010</name>
</gene>
<dbReference type="Proteomes" id="UP000038200">
    <property type="component" value="Unassembled WGS sequence"/>
</dbReference>
<dbReference type="EMBL" id="CDOL01000227">
    <property type="protein sequence ID" value="CEN53185.1"/>
    <property type="molecule type" value="Genomic_DNA"/>
</dbReference>
<proteinExistence type="predicted"/>
<accession>A0A0B7IMZ2</accession>
<name>A0A0B7IMZ2_9FLAO</name>
<dbReference type="OrthoDB" id="7596169at2"/>